<evidence type="ECO:0000256" key="1">
    <source>
        <dbReference type="ARBA" id="ARBA00004496"/>
    </source>
</evidence>
<protein>
    <recommendedName>
        <fullName evidence="9">Tyrosine recombinase XerC</fullName>
    </recommendedName>
</protein>
<dbReference type="EMBL" id="AMWX01000002">
    <property type="protein sequence ID" value="EKO36870.1"/>
    <property type="molecule type" value="Genomic_DNA"/>
</dbReference>
<gene>
    <name evidence="9" type="primary">xerC</name>
    <name evidence="12" type="ORF">B273_0958</name>
</gene>
<keyword evidence="6 9" id="KW-0238">DNA-binding</keyword>
<dbReference type="InterPro" id="IPR002104">
    <property type="entry name" value="Integrase_catalytic"/>
</dbReference>
<dbReference type="GO" id="GO:0006313">
    <property type="term" value="P:DNA transposition"/>
    <property type="evidence" value="ECO:0007669"/>
    <property type="project" value="UniProtKB-UniRule"/>
</dbReference>
<name>K6GIQ1_9GAMM</name>
<feature type="active site" description="O-(3'-phospho-DNA)-tyrosine intermediate" evidence="9">
    <location>
        <position position="278"/>
    </location>
</feature>
<organism evidence="12 13">
    <name type="scientific">SAR86 cluster bacterium SAR86E</name>
    <dbReference type="NCBI Taxonomy" id="1208365"/>
    <lineage>
        <taxon>Bacteria</taxon>
        <taxon>Pseudomonadati</taxon>
        <taxon>Pseudomonadota</taxon>
        <taxon>Gammaproteobacteria</taxon>
        <taxon>SAR86 cluster</taxon>
    </lineage>
</organism>
<proteinExistence type="inferred from homology"/>
<evidence type="ECO:0000259" key="11">
    <source>
        <dbReference type="PROSITE" id="PS51900"/>
    </source>
</evidence>
<dbReference type="PANTHER" id="PTHR30349">
    <property type="entry name" value="PHAGE INTEGRASE-RELATED"/>
    <property type="match status" value="1"/>
</dbReference>
<dbReference type="Gene3D" id="1.10.150.130">
    <property type="match status" value="1"/>
</dbReference>
<keyword evidence="3 9" id="KW-0132">Cell division</keyword>
<accession>K6GIQ1</accession>
<dbReference type="Proteomes" id="UP000010310">
    <property type="component" value="Unassembled WGS sequence"/>
</dbReference>
<dbReference type="PANTHER" id="PTHR30349:SF81">
    <property type="entry name" value="TYROSINE RECOMBINASE XERC"/>
    <property type="match status" value="1"/>
</dbReference>
<dbReference type="InterPro" id="IPR004107">
    <property type="entry name" value="Integrase_SAM-like_N"/>
</dbReference>
<dbReference type="STRING" id="1208365.B273_0958"/>
<dbReference type="AlphaFoldDB" id="K6GIQ1"/>
<dbReference type="GO" id="GO:0007059">
    <property type="term" value="P:chromosome segregation"/>
    <property type="evidence" value="ECO:0007669"/>
    <property type="project" value="UniProtKB-UniRule"/>
</dbReference>
<evidence type="ECO:0000256" key="5">
    <source>
        <dbReference type="ARBA" id="ARBA00022908"/>
    </source>
</evidence>
<evidence type="ECO:0000259" key="10">
    <source>
        <dbReference type="PROSITE" id="PS51898"/>
    </source>
</evidence>
<feature type="domain" description="Tyr recombinase" evidence="10">
    <location>
        <begin position="113"/>
        <end position="291"/>
    </location>
</feature>
<comment type="caution">
    <text evidence="12">The sequence shown here is derived from an EMBL/GenBank/DDBJ whole genome shotgun (WGS) entry which is preliminary data.</text>
</comment>
<keyword evidence="2 9" id="KW-0963">Cytoplasm</keyword>
<dbReference type="NCBIfam" id="NF001399">
    <property type="entry name" value="PRK00283.1"/>
    <property type="match status" value="1"/>
</dbReference>
<comment type="function">
    <text evidence="9">Site-specific tyrosine recombinase, which acts by catalyzing the cutting and rejoining of the recombining DNA molecules. The XerC-XerD complex is essential to convert dimers of the bacterial chromosome into monomers to permit their segregation at cell division. It also contributes to the segregational stability of plasmids.</text>
</comment>
<dbReference type="CDD" id="cd00798">
    <property type="entry name" value="INT_XerDC_C"/>
    <property type="match status" value="1"/>
</dbReference>
<dbReference type="PATRIC" id="fig|1208365.4.peg.535"/>
<evidence type="ECO:0000256" key="2">
    <source>
        <dbReference type="ARBA" id="ARBA00022490"/>
    </source>
</evidence>
<comment type="subunit">
    <text evidence="9">Forms a cyclic heterotetrameric complex composed of two molecules of XerC and two molecules of XerD.</text>
</comment>
<comment type="subcellular location">
    <subcellularLocation>
        <location evidence="1 9">Cytoplasm</location>
    </subcellularLocation>
</comment>
<dbReference type="SUPFAM" id="SSF56349">
    <property type="entry name" value="DNA breaking-rejoining enzymes"/>
    <property type="match status" value="1"/>
</dbReference>
<feature type="active site" evidence="9">
    <location>
        <position position="176"/>
    </location>
</feature>
<keyword evidence="13" id="KW-1185">Reference proteome</keyword>
<dbReference type="HAMAP" id="MF_01808">
    <property type="entry name" value="Recomb_XerC_XerD"/>
    <property type="match status" value="1"/>
</dbReference>
<dbReference type="Pfam" id="PF02899">
    <property type="entry name" value="Phage_int_SAM_1"/>
    <property type="match status" value="1"/>
</dbReference>
<keyword evidence="5 9" id="KW-0229">DNA integration</keyword>
<dbReference type="InterPro" id="IPR011010">
    <property type="entry name" value="DNA_brk_join_enz"/>
</dbReference>
<dbReference type="PROSITE" id="PS51900">
    <property type="entry name" value="CB"/>
    <property type="match status" value="1"/>
</dbReference>
<evidence type="ECO:0000313" key="13">
    <source>
        <dbReference type="Proteomes" id="UP000010310"/>
    </source>
</evidence>
<comment type="similarity">
    <text evidence="9">Belongs to the 'phage' integrase family. XerC subfamily.</text>
</comment>
<dbReference type="GO" id="GO:0005737">
    <property type="term" value="C:cytoplasm"/>
    <property type="evidence" value="ECO:0007669"/>
    <property type="project" value="UniProtKB-SubCell"/>
</dbReference>
<feature type="domain" description="Core-binding (CB)" evidence="11">
    <location>
        <begin position="6"/>
        <end position="92"/>
    </location>
</feature>
<dbReference type="GO" id="GO:0003677">
    <property type="term" value="F:DNA binding"/>
    <property type="evidence" value="ECO:0007669"/>
    <property type="project" value="UniProtKB-UniRule"/>
</dbReference>
<evidence type="ECO:0000256" key="4">
    <source>
        <dbReference type="ARBA" id="ARBA00022829"/>
    </source>
</evidence>
<dbReference type="GO" id="GO:0009037">
    <property type="term" value="F:tyrosine-based site-specific recombinase activity"/>
    <property type="evidence" value="ECO:0007669"/>
    <property type="project" value="UniProtKB-UniRule"/>
</dbReference>
<feature type="active site" evidence="9">
    <location>
        <position position="269"/>
    </location>
</feature>
<sequence>MNEKKYFLAPLVADYIDFLINIKGLSKNTTNSYHRDLNKLVKFLDAKNVDDIENFTEEVCSGWIADLFQKNIGPRSIQRHISSAKGFFNYLRKIELIKHSPFELISSPKAPNYLPSTLSPEEVVQLLNFKPKNVQEKRDLAVIELIYASGLRVSEAVNANLGDFEDNKKFLRVIGKGSKTRLVPVGRFAQVAITEWVLERNKLQTIDDALFVNLRGRRISARSIQERIKNIALIQGLPPVNPHMLRHSFATHLLESSGDLRSIQELLGHSSLSTTQIYTRLDYQHLIKVYEKSHPRAQKENV</sequence>
<dbReference type="PROSITE" id="PS51898">
    <property type="entry name" value="TYR_RECOMBINASE"/>
    <property type="match status" value="1"/>
</dbReference>
<keyword evidence="4 9" id="KW-0159">Chromosome partition</keyword>
<keyword evidence="7 9" id="KW-0233">DNA recombination</keyword>
<dbReference type="Pfam" id="PF00589">
    <property type="entry name" value="Phage_integrase"/>
    <property type="match status" value="1"/>
</dbReference>
<evidence type="ECO:0000256" key="6">
    <source>
        <dbReference type="ARBA" id="ARBA00023125"/>
    </source>
</evidence>
<evidence type="ECO:0000256" key="8">
    <source>
        <dbReference type="ARBA" id="ARBA00023306"/>
    </source>
</evidence>
<dbReference type="InterPro" id="IPR013762">
    <property type="entry name" value="Integrase-like_cat_sf"/>
</dbReference>
<evidence type="ECO:0000313" key="12">
    <source>
        <dbReference type="EMBL" id="EKO36870.1"/>
    </source>
</evidence>
<dbReference type="InterPro" id="IPR023009">
    <property type="entry name" value="Tyrosine_recombinase_XerC/XerD"/>
</dbReference>
<evidence type="ECO:0000256" key="9">
    <source>
        <dbReference type="HAMAP-Rule" id="MF_01808"/>
    </source>
</evidence>
<feature type="active site" evidence="9">
    <location>
        <position position="246"/>
    </location>
</feature>
<feature type="active site" evidence="9">
    <location>
        <position position="243"/>
    </location>
</feature>
<dbReference type="InterPro" id="IPR050090">
    <property type="entry name" value="Tyrosine_recombinase_XerCD"/>
</dbReference>
<feature type="active site" evidence="9">
    <location>
        <position position="152"/>
    </location>
</feature>
<dbReference type="Gene3D" id="1.10.443.10">
    <property type="entry name" value="Intergrase catalytic core"/>
    <property type="match status" value="1"/>
</dbReference>
<dbReference type="InterPro" id="IPR044068">
    <property type="entry name" value="CB"/>
</dbReference>
<keyword evidence="8 9" id="KW-0131">Cell cycle</keyword>
<evidence type="ECO:0000256" key="3">
    <source>
        <dbReference type="ARBA" id="ARBA00022618"/>
    </source>
</evidence>
<reference evidence="12 13" key="1">
    <citation type="submission" date="2012-09" db="EMBL/GenBank/DDBJ databases">
        <authorList>
            <person name="Dupont C.L."/>
            <person name="Rusch D.B."/>
            <person name="Lombardo M.-J."/>
            <person name="Novotny M."/>
            <person name="Yee-Greenbaum J."/>
            <person name="Laskin R."/>
        </authorList>
    </citation>
    <scope>NUCLEOTIDE SEQUENCE [LARGE SCALE GENOMIC DNA]</scope>
    <source>
        <strain evidence="12">SAR86E</strain>
    </source>
</reference>
<evidence type="ECO:0000256" key="7">
    <source>
        <dbReference type="ARBA" id="ARBA00023172"/>
    </source>
</evidence>
<dbReference type="GO" id="GO:0051301">
    <property type="term" value="P:cell division"/>
    <property type="evidence" value="ECO:0007669"/>
    <property type="project" value="UniProtKB-KW"/>
</dbReference>
<dbReference type="InterPro" id="IPR010998">
    <property type="entry name" value="Integrase_recombinase_N"/>
</dbReference>